<dbReference type="AlphaFoldDB" id="A0A655EBS5"/>
<gene>
    <name evidence="1" type="ORF">ERS008198_04381</name>
</gene>
<dbReference type="Proteomes" id="UP000041314">
    <property type="component" value="Unassembled WGS sequence"/>
</dbReference>
<protein>
    <submittedName>
        <fullName evidence="1">Uncharacterized protein</fullName>
    </submittedName>
</protein>
<evidence type="ECO:0000313" key="2">
    <source>
        <dbReference type="Proteomes" id="UP000041314"/>
    </source>
</evidence>
<proteinExistence type="predicted"/>
<organism evidence="1 2">
    <name type="scientific">Salmonella enterica subsp. enterica serovar Bovismorbificans</name>
    <dbReference type="NCBI Taxonomy" id="58097"/>
    <lineage>
        <taxon>Bacteria</taxon>
        <taxon>Pseudomonadati</taxon>
        <taxon>Pseudomonadota</taxon>
        <taxon>Gammaproteobacteria</taxon>
        <taxon>Enterobacterales</taxon>
        <taxon>Enterobacteriaceae</taxon>
        <taxon>Salmonella</taxon>
    </lineage>
</organism>
<dbReference type="EMBL" id="CQPA01000057">
    <property type="protein sequence ID" value="CNV11135.1"/>
    <property type="molecule type" value="Genomic_DNA"/>
</dbReference>
<accession>A0A655EBS5</accession>
<sequence length="78" mass="9347">MFAFTLFNNRRQQHQTFAFRLRQHVIDHLANGLRRQRHVMIRTTRLAHPGKQQAQVVVDLGNGTHRRARVVRCRFLFN</sequence>
<name>A0A655EBS5_SALET</name>
<evidence type="ECO:0000313" key="1">
    <source>
        <dbReference type="EMBL" id="CNV11135.1"/>
    </source>
</evidence>
<reference evidence="1 2" key="1">
    <citation type="submission" date="2015-03" db="EMBL/GenBank/DDBJ databases">
        <authorList>
            <consortium name="Pathogen Informatics"/>
        </authorList>
    </citation>
    <scope>NUCLEOTIDE SEQUENCE [LARGE SCALE GENOMIC DNA]</scope>
    <source>
        <strain evidence="1 2">A1104</strain>
    </source>
</reference>